<gene>
    <name evidence="2" type="ORF">TVAG_088990</name>
</gene>
<feature type="region of interest" description="Disordered" evidence="1">
    <location>
        <begin position="1"/>
        <end position="106"/>
    </location>
</feature>
<feature type="compositionally biased region" description="Polar residues" evidence="1">
    <location>
        <begin position="181"/>
        <end position="199"/>
    </location>
</feature>
<name>A2G3L5_TRIV3</name>
<dbReference type="AlphaFoldDB" id="A2G3L5"/>
<feature type="compositionally biased region" description="Polar residues" evidence="1">
    <location>
        <begin position="58"/>
        <end position="68"/>
    </location>
</feature>
<keyword evidence="3" id="KW-1185">Reference proteome</keyword>
<dbReference type="STRING" id="5722.A2G3L5"/>
<feature type="compositionally biased region" description="Low complexity" evidence="1">
    <location>
        <begin position="69"/>
        <end position="86"/>
    </location>
</feature>
<feature type="compositionally biased region" description="Low complexity" evidence="1">
    <location>
        <begin position="1"/>
        <end position="12"/>
    </location>
</feature>
<feature type="region of interest" description="Disordered" evidence="1">
    <location>
        <begin position="268"/>
        <end position="311"/>
    </location>
</feature>
<dbReference type="Proteomes" id="UP000001542">
    <property type="component" value="Unassembled WGS sequence"/>
</dbReference>
<reference evidence="2" key="2">
    <citation type="journal article" date="2007" name="Science">
        <title>Draft genome sequence of the sexually transmitted pathogen Trichomonas vaginalis.</title>
        <authorList>
            <person name="Carlton J.M."/>
            <person name="Hirt R.P."/>
            <person name="Silva J.C."/>
            <person name="Delcher A.L."/>
            <person name="Schatz M."/>
            <person name="Zhao Q."/>
            <person name="Wortman J.R."/>
            <person name="Bidwell S.L."/>
            <person name="Alsmark U.C.M."/>
            <person name="Besteiro S."/>
            <person name="Sicheritz-Ponten T."/>
            <person name="Noel C.J."/>
            <person name="Dacks J.B."/>
            <person name="Foster P.G."/>
            <person name="Simillion C."/>
            <person name="Van de Peer Y."/>
            <person name="Miranda-Saavedra D."/>
            <person name="Barton G.J."/>
            <person name="Westrop G.D."/>
            <person name="Mueller S."/>
            <person name="Dessi D."/>
            <person name="Fiori P.L."/>
            <person name="Ren Q."/>
            <person name="Paulsen I."/>
            <person name="Zhang H."/>
            <person name="Bastida-Corcuera F.D."/>
            <person name="Simoes-Barbosa A."/>
            <person name="Brown M.T."/>
            <person name="Hayes R.D."/>
            <person name="Mukherjee M."/>
            <person name="Okumura C.Y."/>
            <person name="Schneider R."/>
            <person name="Smith A.J."/>
            <person name="Vanacova S."/>
            <person name="Villalvazo M."/>
            <person name="Haas B.J."/>
            <person name="Pertea M."/>
            <person name="Feldblyum T.V."/>
            <person name="Utterback T.R."/>
            <person name="Shu C.L."/>
            <person name="Osoegawa K."/>
            <person name="de Jong P.J."/>
            <person name="Hrdy I."/>
            <person name="Horvathova L."/>
            <person name="Zubacova Z."/>
            <person name="Dolezal P."/>
            <person name="Malik S.B."/>
            <person name="Logsdon J.M. Jr."/>
            <person name="Henze K."/>
            <person name="Gupta A."/>
            <person name="Wang C.C."/>
            <person name="Dunne R.L."/>
            <person name="Upcroft J.A."/>
            <person name="Upcroft P."/>
            <person name="White O."/>
            <person name="Salzberg S.L."/>
            <person name="Tang P."/>
            <person name="Chiu C.-H."/>
            <person name="Lee Y.-S."/>
            <person name="Embley T.M."/>
            <person name="Coombs G.H."/>
            <person name="Mottram J.C."/>
            <person name="Tachezy J."/>
            <person name="Fraser-Liggett C.M."/>
            <person name="Johnson P.J."/>
        </authorList>
    </citation>
    <scope>NUCLEOTIDE SEQUENCE [LARGE SCALE GENOMIC DNA]</scope>
    <source>
        <strain evidence="2">G3</strain>
    </source>
</reference>
<feature type="compositionally biased region" description="Polar residues" evidence="1">
    <location>
        <begin position="23"/>
        <end position="44"/>
    </location>
</feature>
<dbReference type="RefSeq" id="XP_001301181.1">
    <property type="nucleotide sequence ID" value="XM_001301180.1"/>
</dbReference>
<dbReference type="VEuPathDB" id="TrichDB:TVAGG3_0963010"/>
<proteinExistence type="predicted"/>
<organism evidence="2 3">
    <name type="scientific">Trichomonas vaginalis (strain ATCC PRA-98 / G3)</name>
    <dbReference type="NCBI Taxonomy" id="412133"/>
    <lineage>
        <taxon>Eukaryota</taxon>
        <taxon>Metamonada</taxon>
        <taxon>Parabasalia</taxon>
        <taxon>Trichomonadida</taxon>
        <taxon>Trichomonadidae</taxon>
        <taxon>Trichomonas</taxon>
    </lineage>
</organism>
<dbReference type="KEGG" id="tva:4745906"/>
<dbReference type="VEuPathDB" id="TrichDB:TVAG_088990"/>
<feature type="compositionally biased region" description="Pro residues" evidence="1">
    <location>
        <begin position="138"/>
        <end position="147"/>
    </location>
</feature>
<reference evidence="2" key="1">
    <citation type="submission" date="2006-10" db="EMBL/GenBank/DDBJ databases">
        <authorList>
            <person name="Amadeo P."/>
            <person name="Zhao Q."/>
            <person name="Wortman J."/>
            <person name="Fraser-Liggett C."/>
            <person name="Carlton J."/>
        </authorList>
    </citation>
    <scope>NUCLEOTIDE SEQUENCE</scope>
    <source>
        <strain evidence="2">G3</strain>
    </source>
</reference>
<evidence type="ECO:0000313" key="3">
    <source>
        <dbReference type="Proteomes" id="UP000001542"/>
    </source>
</evidence>
<dbReference type="EMBL" id="DS114334">
    <property type="protein sequence ID" value="EAX88251.1"/>
    <property type="molecule type" value="Genomic_DNA"/>
</dbReference>
<feature type="region of interest" description="Disordered" evidence="1">
    <location>
        <begin position="121"/>
        <end position="222"/>
    </location>
</feature>
<protein>
    <submittedName>
        <fullName evidence="2">Omega secalin, putative</fullName>
    </submittedName>
</protein>
<evidence type="ECO:0000313" key="2">
    <source>
        <dbReference type="EMBL" id="EAX88251.1"/>
    </source>
</evidence>
<feature type="compositionally biased region" description="Low complexity" evidence="1">
    <location>
        <begin position="200"/>
        <end position="218"/>
    </location>
</feature>
<sequence length="311" mass="36369">MSSNSRRQQYGRQQREETKQTRPRNQNYAQSTNTSWGNLDMNSPQPKPEETKKFEQPASPSFPAQENKPQMMPQEPVQQQIQPTQPKQREERKPRNTLRVPQDLASIKTNVYHFGLFIKRNQSSEQPKIVLTNQQQPYKPPQQQPIPEPKKQEVPEPVVQNNRSIRQQTPPPAKIRPEQPQPQITNQPKPTDFQPRQFNPQTAPAQPQIAPTQPQMPMGGMTPKQYLDFQKFQQMQSDPELYQSFLKFARFNQMYSQGQMNPFGQIQYPPQMGYPQPQMGYPPQMQFAPYGQQMGFNPMPQNQQQPQQYPR</sequence>
<accession>A2G3L5</accession>
<evidence type="ECO:0000256" key="1">
    <source>
        <dbReference type="SAM" id="MobiDB-lite"/>
    </source>
</evidence>
<dbReference type="InParanoid" id="A2G3L5"/>